<dbReference type="AlphaFoldDB" id="M7SMW1"/>
<organism evidence="1 2">
    <name type="scientific">Eutypa lata (strain UCR-EL1)</name>
    <name type="common">Grapevine dieback disease fungus</name>
    <name type="synonym">Eutypa armeniacae</name>
    <dbReference type="NCBI Taxonomy" id="1287681"/>
    <lineage>
        <taxon>Eukaryota</taxon>
        <taxon>Fungi</taxon>
        <taxon>Dikarya</taxon>
        <taxon>Ascomycota</taxon>
        <taxon>Pezizomycotina</taxon>
        <taxon>Sordariomycetes</taxon>
        <taxon>Xylariomycetidae</taxon>
        <taxon>Xylariales</taxon>
        <taxon>Diatrypaceae</taxon>
        <taxon>Eutypa</taxon>
    </lineage>
</organism>
<dbReference type="HOGENOM" id="CLU_667364_0_0_1"/>
<sequence length="412" mass="47485">MLSCSSICYDLERSLIFYRANTFRFCGFQEVITFMASITSAKRSSICRVILDMNDQGVRADPVYRTYIDWNSYLNSSTGVKEHTDAAVFLQECVDLQYLTCIFNFDKLWQSAGQLRDFLALIRYEFMNASRTKPSIWNIPTVDFLIYLDHHHRPIRLSQATSAVLDQHLPLQDSAHSLSFRCARAMLVSRQISLAIKSREMLLENEHVRDPRLETGRMMKLLLPPRYLQEAIRDAPLDFSGDDRAALDRMNSSAGSVSSRTRQQVERSKNVNQLGVIPPRPVAKYDAEGLVTWEIRKIGDIRFREGKFQCQVYFAPPAGVVWEDLESLFSCDGLKALRVYYQNFFRCTGTKLASRRLRRIRSLPTPRQVFAMARGWLAPLAEENKRLWKAIVRDWDALQTKHDAYLALLEGA</sequence>
<dbReference type="EMBL" id="KB706793">
    <property type="protein sequence ID" value="EMR65763.1"/>
    <property type="molecule type" value="Genomic_DNA"/>
</dbReference>
<dbReference type="OMA" id="FRCARAM"/>
<accession>M7SMW1</accession>
<keyword evidence="2" id="KW-1185">Reference proteome</keyword>
<gene>
    <name evidence="1" type="ORF">UCREL1_7257</name>
</gene>
<dbReference type="Proteomes" id="UP000012174">
    <property type="component" value="Unassembled WGS sequence"/>
</dbReference>
<dbReference type="OrthoDB" id="5413827at2759"/>
<proteinExistence type="predicted"/>
<reference evidence="2" key="1">
    <citation type="journal article" date="2013" name="Genome Announc.">
        <title>Draft genome sequence of the grapevine dieback fungus Eutypa lata UCR-EL1.</title>
        <authorList>
            <person name="Blanco-Ulate B."/>
            <person name="Rolshausen P.E."/>
            <person name="Cantu D."/>
        </authorList>
    </citation>
    <scope>NUCLEOTIDE SEQUENCE [LARGE SCALE GENOMIC DNA]</scope>
    <source>
        <strain evidence="2">UCR-EL1</strain>
    </source>
</reference>
<evidence type="ECO:0000313" key="2">
    <source>
        <dbReference type="Proteomes" id="UP000012174"/>
    </source>
</evidence>
<name>M7SMW1_EUTLA</name>
<evidence type="ECO:0000313" key="1">
    <source>
        <dbReference type="EMBL" id="EMR65763.1"/>
    </source>
</evidence>
<dbReference type="KEGG" id="ela:UCREL1_7257"/>
<protein>
    <submittedName>
        <fullName evidence="1">Uncharacterized protein</fullName>
    </submittedName>
</protein>